<dbReference type="EMBL" id="BAABME010011519">
    <property type="protein sequence ID" value="GAA0183888.1"/>
    <property type="molecule type" value="Genomic_DNA"/>
</dbReference>
<gene>
    <name evidence="2" type="ORF">LIER_31225</name>
</gene>
<protein>
    <submittedName>
        <fullName evidence="2">Uncharacterized protein</fullName>
    </submittedName>
</protein>
<dbReference type="AlphaFoldDB" id="A0AAV3RQ92"/>
<evidence type="ECO:0000313" key="2">
    <source>
        <dbReference type="EMBL" id="GAA0183888.1"/>
    </source>
</evidence>
<organism evidence="2 3">
    <name type="scientific">Lithospermum erythrorhizon</name>
    <name type="common">Purple gromwell</name>
    <name type="synonym">Lithospermum officinale var. erythrorhizon</name>
    <dbReference type="NCBI Taxonomy" id="34254"/>
    <lineage>
        <taxon>Eukaryota</taxon>
        <taxon>Viridiplantae</taxon>
        <taxon>Streptophyta</taxon>
        <taxon>Embryophyta</taxon>
        <taxon>Tracheophyta</taxon>
        <taxon>Spermatophyta</taxon>
        <taxon>Magnoliopsida</taxon>
        <taxon>eudicotyledons</taxon>
        <taxon>Gunneridae</taxon>
        <taxon>Pentapetalae</taxon>
        <taxon>asterids</taxon>
        <taxon>lamiids</taxon>
        <taxon>Boraginales</taxon>
        <taxon>Boraginaceae</taxon>
        <taxon>Boraginoideae</taxon>
        <taxon>Lithospermeae</taxon>
        <taxon>Lithospermum</taxon>
    </lineage>
</organism>
<feature type="region of interest" description="Disordered" evidence="1">
    <location>
        <begin position="51"/>
        <end position="84"/>
    </location>
</feature>
<accession>A0AAV3RQ92</accession>
<dbReference type="Proteomes" id="UP001454036">
    <property type="component" value="Unassembled WGS sequence"/>
</dbReference>
<sequence length="303" mass="32794">MASRKPYLVKDVVASADTALVEKTLNEAESFASSVLSDPSADIGKISKTAKKRKAKGIERSKAVSKKTKAPIEDEGVEGEEEEAVAKPGVKDSKTLGGRGGGFCRKTAGSVILKALAFVNLVLTTIGRAPGQMGPFELATLTAFLVGCLSVGVVNMPYSEKPGKVNPNRWHMYWFLTKDAFPDEVPSQFSMDYTALNPEASEETTAQLNKLVEGFPKPFPLKTFCDPNVIIKAGLCQGEDKFKGISLAQLLALKRENALILSKVNYKAIVTVNYRPRKGGLSLEIVRGREVCGCCSRDFQGQR</sequence>
<feature type="compositionally biased region" description="Acidic residues" evidence="1">
    <location>
        <begin position="73"/>
        <end position="83"/>
    </location>
</feature>
<comment type="caution">
    <text evidence="2">The sequence shown here is derived from an EMBL/GenBank/DDBJ whole genome shotgun (WGS) entry which is preliminary data.</text>
</comment>
<reference evidence="2 3" key="1">
    <citation type="submission" date="2024-01" db="EMBL/GenBank/DDBJ databases">
        <title>The complete chloroplast genome sequence of Lithospermum erythrorhizon: insights into the phylogenetic relationship among Boraginaceae species and the maternal lineages of purple gromwells.</title>
        <authorList>
            <person name="Okada T."/>
            <person name="Watanabe K."/>
        </authorList>
    </citation>
    <scope>NUCLEOTIDE SEQUENCE [LARGE SCALE GENOMIC DNA]</scope>
</reference>
<proteinExistence type="predicted"/>
<name>A0AAV3RQ92_LITER</name>
<keyword evidence="3" id="KW-1185">Reference proteome</keyword>
<evidence type="ECO:0000313" key="3">
    <source>
        <dbReference type="Proteomes" id="UP001454036"/>
    </source>
</evidence>
<evidence type="ECO:0000256" key="1">
    <source>
        <dbReference type="SAM" id="MobiDB-lite"/>
    </source>
</evidence>